<dbReference type="EMBL" id="JAPDFR010000003">
    <property type="protein sequence ID" value="KAK0387743.1"/>
    <property type="molecule type" value="Genomic_DNA"/>
</dbReference>
<comment type="catalytic activity">
    <reaction evidence="2">
        <text>an L-aminoacyl-L-amino acid + H2O = 2 an L-alpha-amino acid</text>
        <dbReference type="Rhea" id="RHEA:48940"/>
        <dbReference type="ChEBI" id="CHEBI:15377"/>
        <dbReference type="ChEBI" id="CHEBI:59869"/>
        <dbReference type="ChEBI" id="CHEBI:77460"/>
        <dbReference type="EC" id="3.4.13.19"/>
    </reaction>
</comment>
<evidence type="ECO:0000313" key="3">
    <source>
        <dbReference type="EMBL" id="KAK0387743.1"/>
    </source>
</evidence>
<reference evidence="3" key="1">
    <citation type="submission" date="2022-10" db="EMBL/GenBank/DDBJ databases">
        <title>Determination and structural analysis of whole genome sequence of Sarocladium strictum F4-1.</title>
        <authorList>
            <person name="Hu L."/>
            <person name="Jiang Y."/>
        </authorList>
    </citation>
    <scope>NUCLEOTIDE SEQUENCE</scope>
    <source>
        <strain evidence="3">F4-1</strain>
    </source>
</reference>
<keyword evidence="2" id="KW-0645">Protease</keyword>
<dbReference type="GO" id="GO:0070573">
    <property type="term" value="F:metallodipeptidase activity"/>
    <property type="evidence" value="ECO:0007669"/>
    <property type="project" value="InterPro"/>
</dbReference>
<gene>
    <name evidence="3" type="ORF">NLU13_3988</name>
</gene>
<keyword evidence="1 2" id="KW-0224">Dipeptidase</keyword>
<evidence type="ECO:0000313" key="4">
    <source>
        <dbReference type="Proteomes" id="UP001175261"/>
    </source>
</evidence>
<evidence type="ECO:0000256" key="2">
    <source>
        <dbReference type="RuleBase" id="RU341113"/>
    </source>
</evidence>
<dbReference type="GO" id="GO:0046872">
    <property type="term" value="F:metal ion binding"/>
    <property type="evidence" value="ECO:0007669"/>
    <property type="project" value="UniProtKB-UniRule"/>
</dbReference>
<dbReference type="AlphaFoldDB" id="A0AA39GI23"/>
<dbReference type="InterPro" id="IPR008257">
    <property type="entry name" value="Pept_M19"/>
</dbReference>
<keyword evidence="2" id="KW-0378">Hydrolase</keyword>
<dbReference type="GO" id="GO:0006508">
    <property type="term" value="P:proteolysis"/>
    <property type="evidence" value="ECO:0007669"/>
    <property type="project" value="UniProtKB-KW"/>
</dbReference>
<organism evidence="3 4">
    <name type="scientific">Sarocladium strictum</name>
    <name type="common">Black bundle disease fungus</name>
    <name type="synonym">Acremonium strictum</name>
    <dbReference type="NCBI Taxonomy" id="5046"/>
    <lineage>
        <taxon>Eukaryota</taxon>
        <taxon>Fungi</taxon>
        <taxon>Dikarya</taxon>
        <taxon>Ascomycota</taxon>
        <taxon>Pezizomycotina</taxon>
        <taxon>Sordariomycetes</taxon>
        <taxon>Hypocreomycetidae</taxon>
        <taxon>Hypocreales</taxon>
        <taxon>Sarocladiaceae</taxon>
        <taxon>Sarocladium</taxon>
    </lineage>
</organism>
<dbReference type="Proteomes" id="UP001175261">
    <property type="component" value="Unassembled WGS sequence"/>
</dbReference>
<name>A0AA39GI23_SARSR</name>
<protein>
    <recommendedName>
        <fullName evidence="2">Dipeptidase</fullName>
        <ecNumber evidence="2">3.4.13.19</ecNumber>
    </recommendedName>
</protein>
<sequence>MAQLREEAYKLMSQSPLIDGHNDWLHMIRAYYDFQVDDRFEPQKSLAGHVDIKRLREGKAGGVFWSLYIDCPKQENDLSDEVHFEGLRDTLQQVDLAHRVVNLYRDSLEMAYRADDILPIFESGKCVSLLGIEGLHQICNSSSVLRVLYQLGVRYATLAHNQNNLYADSATSKAPLHHGLSPQGRDMIREMNRIGMMIDLSHVSEAVMSDVLELSQAPVVFTHSSCYALVPHPRNVPDHIIAKLGEKRGLLMVSFIPWLTNKNKDEASLNDVVDHIMHVGTMIGYDHVGLGSDFDGMPTQINGLDDVASYVNVVSTMLERGIASDDIKKVMGLNLIRVMKEVELAAGRMAATPALEDKVKQLWSNDIRTFVRKLYSHAEHDKPRDQD</sequence>
<dbReference type="PANTHER" id="PTHR10443">
    <property type="entry name" value="MICROSOMAL DIPEPTIDASE"/>
    <property type="match status" value="1"/>
</dbReference>
<comment type="cofactor">
    <cofactor evidence="2">
        <name>Zn(2+)</name>
        <dbReference type="ChEBI" id="CHEBI:29105"/>
    </cofactor>
</comment>
<keyword evidence="2" id="KW-0862">Zinc</keyword>
<proteinExistence type="inferred from homology"/>
<dbReference type="PROSITE" id="PS51365">
    <property type="entry name" value="RENAL_DIPEPTIDASE_2"/>
    <property type="match status" value="1"/>
</dbReference>
<keyword evidence="4" id="KW-1185">Reference proteome</keyword>
<keyword evidence="2" id="KW-0479">Metal-binding</keyword>
<keyword evidence="2" id="KW-0482">Metalloprotease</keyword>
<evidence type="ECO:0000256" key="1">
    <source>
        <dbReference type="ARBA" id="ARBA00022997"/>
    </source>
</evidence>
<dbReference type="SUPFAM" id="SSF51556">
    <property type="entry name" value="Metallo-dependent hydrolases"/>
    <property type="match status" value="1"/>
</dbReference>
<dbReference type="CDD" id="cd01301">
    <property type="entry name" value="rDP_like"/>
    <property type="match status" value="1"/>
</dbReference>
<comment type="caution">
    <text evidence="3">The sequence shown here is derived from an EMBL/GenBank/DDBJ whole genome shotgun (WGS) entry which is preliminary data.</text>
</comment>
<accession>A0AA39GI23</accession>
<dbReference type="Gene3D" id="3.20.20.140">
    <property type="entry name" value="Metal-dependent hydrolases"/>
    <property type="match status" value="1"/>
</dbReference>
<dbReference type="EC" id="3.4.13.19" evidence="2"/>
<dbReference type="PANTHER" id="PTHR10443:SF12">
    <property type="entry name" value="DIPEPTIDASE"/>
    <property type="match status" value="1"/>
</dbReference>
<comment type="similarity">
    <text evidence="2">Belongs to the metallo-dependent hydrolases superfamily. Peptidase M19 family.</text>
</comment>
<dbReference type="Pfam" id="PF01244">
    <property type="entry name" value="Peptidase_M19"/>
    <property type="match status" value="1"/>
</dbReference>
<dbReference type="InterPro" id="IPR032466">
    <property type="entry name" value="Metal_Hydrolase"/>
</dbReference>